<gene>
    <name evidence="3" type="ORF">AT268_32300</name>
</gene>
<reference evidence="3 4" key="1">
    <citation type="submission" date="2015-12" db="EMBL/GenBank/DDBJ databases">
        <title>Bacillus cereus Group isolate.</title>
        <authorList>
            <person name="Kovac J."/>
        </authorList>
    </citation>
    <scope>NUCLEOTIDE SEQUENCE [LARGE SCALE GENOMIC DNA]</scope>
    <source>
        <strain evidence="3 4">FSL K6-0073</strain>
    </source>
</reference>
<dbReference type="Proteomes" id="UP000075476">
    <property type="component" value="Unassembled WGS sequence"/>
</dbReference>
<dbReference type="RefSeq" id="WP_061662518.1">
    <property type="nucleotide sequence ID" value="NZ_LOMO01000001.1"/>
</dbReference>
<sequence>MGLVTRFKNVCKGYFNKWLTKAEDPEVMLEQLIAESKTKYEKVQIETAKAISSRAMVSKDYEAQLKKCDDLVAKAKASIKAGNDKLATDFLEQKKDEEEILQEIKLSLEMAERQEESLKDELKRLTKVMKKAETKKQLLIAKNNRAQAQKTAQEIRHDLDGGNTLTEIGKIERKIDEKETLISAKEEVHSIITKSDVEREFEEIKANEVSEEIQTELETLKAQMASEESKEVALTKEA</sequence>
<dbReference type="PANTHER" id="PTHR31088:SF6">
    <property type="entry name" value="PHAGE SHOCK PROTEIN A"/>
    <property type="match status" value="1"/>
</dbReference>
<organism evidence="3 4">
    <name type="scientific">Bacillus cereus</name>
    <dbReference type="NCBI Taxonomy" id="1396"/>
    <lineage>
        <taxon>Bacteria</taxon>
        <taxon>Bacillati</taxon>
        <taxon>Bacillota</taxon>
        <taxon>Bacilli</taxon>
        <taxon>Bacillales</taxon>
        <taxon>Bacillaceae</taxon>
        <taxon>Bacillus</taxon>
        <taxon>Bacillus cereus group</taxon>
    </lineage>
</organism>
<feature type="coiled-coil region" evidence="2">
    <location>
        <begin position="210"/>
        <end position="237"/>
    </location>
</feature>
<evidence type="ECO:0000256" key="1">
    <source>
        <dbReference type="ARBA" id="ARBA00043985"/>
    </source>
</evidence>
<accession>A0A9X0MK65</accession>
<dbReference type="InterPro" id="IPR007157">
    <property type="entry name" value="PspA_VIPP1"/>
</dbReference>
<dbReference type="Pfam" id="PF04012">
    <property type="entry name" value="PspA_IM30"/>
    <property type="match status" value="1"/>
</dbReference>
<evidence type="ECO:0000313" key="3">
    <source>
        <dbReference type="EMBL" id="KXY51180.1"/>
    </source>
</evidence>
<feature type="coiled-coil region" evidence="2">
    <location>
        <begin position="94"/>
        <end position="151"/>
    </location>
</feature>
<evidence type="ECO:0000256" key="2">
    <source>
        <dbReference type="SAM" id="Coils"/>
    </source>
</evidence>
<dbReference type="PANTHER" id="PTHR31088">
    <property type="entry name" value="MEMBRANE-ASSOCIATED PROTEIN VIPP1, CHLOROPLASTIC"/>
    <property type="match status" value="1"/>
</dbReference>
<proteinExistence type="inferred from homology"/>
<keyword evidence="2" id="KW-0175">Coiled coil</keyword>
<dbReference type="AlphaFoldDB" id="A0A9X0MK65"/>
<comment type="similarity">
    <text evidence="1">Belongs to the PspA/Vipp/IM30 family.</text>
</comment>
<evidence type="ECO:0000313" key="4">
    <source>
        <dbReference type="Proteomes" id="UP000075476"/>
    </source>
</evidence>
<dbReference type="EMBL" id="LOMO01000001">
    <property type="protein sequence ID" value="KXY51180.1"/>
    <property type="molecule type" value="Genomic_DNA"/>
</dbReference>
<name>A0A9X0MK65_BACCE</name>
<protein>
    <submittedName>
        <fullName evidence="3">Phage shock protein A</fullName>
    </submittedName>
</protein>
<comment type="caution">
    <text evidence="3">The sequence shown here is derived from an EMBL/GenBank/DDBJ whole genome shotgun (WGS) entry which is preliminary data.</text>
</comment>